<dbReference type="RefSeq" id="XP_005703710.1">
    <property type="nucleotide sequence ID" value="XM_005703653.1"/>
</dbReference>
<organism evidence="1 2">
    <name type="scientific">Galdieria sulphuraria</name>
    <name type="common">Red alga</name>
    <dbReference type="NCBI Taxonomy" id="130081"/>
    <lineage>
        <taxon>Eukaryota</taxon>
        <taxon>Rhodophyta</taxon>
        <taxon>Bangiophyceae</taxon>
        <taxon>Galdieriales</taxon>
        <taxon>Galdieriaceae</taxon>
        <taxon>Galdieria</taxon>
    </lineage>
</organism>
<proteinExistence type="predicted"/>
<dbReference type="Proteomes" id="UP000030680">
    <property type="component" value="Unassembled WGS sequence"/>
</dbReference>
<accession>M2WTG4</accession>
<sequence>MVFFNRGKKCSLLWHNNRIVVEKSSYSNGSLKKIGSVHKSAKETDSSSKVFKTKRLTVRIKRLCSTPELQIAISELDVEFISFIGAC</sequence>
<dbReference type="AlphaFoldDB" id="M2WTG4"/>
<evidence type="ECO:0000313" key="1">
    <source>
        <dbReference type="EMBL" id="EME27190.1"/>
    </source>
</evidence>
<dbReference type="GeneID" id="17086164"/>
<dbReference type="KEGG" id="gsl:Gasu_51720"/>
<evidence type="ECO:0000313" key="2">
    <source>
        <dbReference type="Proteomes" id="UP000030680"/>
    </source>
</evidence>
<dbReference type="Gramene" id="EME27190">
    <property type="protein sequence ID" value="EME27190"/>
    <property type="gene ID" value="Gasu_51720"/>
</dbReference>
<gene>
    <name evidence="1" type="ORF">Gasu_51720</name>
</gene>
<dbReference type="EMBL" id="KB454535">
    <property type="protein sequence ID" value="EME27190.1"/>
    <property type="molecule type" value="Genomic_DNA"/>
</dbReference>
<name>M2WTG4_GALSU</name>
<keyword evidence="2" id="KW-1185">Reference proteome</keyword>
<reference evidence="2" key="1">
    <citation type="journal article" date="2013" name="Science">
        <title>Gene transfer from bacteria and archaea facilitated evolution of an extremophilic eukaryote.</title>
        <authorList>
            <person name="Schonknecht G."/>
            <person name="Chen W.H."/>
            <person name="Ternes C.M."/>
            <person name="Barbier G.G."/>
            <person name="Shrestha R.P."/>
            <person name="Stanke M."/>
            <person name="Brautigam A."/>
            <person name="Baker B.J."/>
            <person name="Banfield J.F."/>
            <person name="Garavito R.M."/>
            <person name="Carr K."/>
            <person name="Wilkerson C."/>
            <person name="Rensing S.A."/>
            <person name="Gagneul D."/>
            <person name="Dickenson N.E."/>
            <person name="Oesterhelt C."/>
            <person name="Lercher M.J."/>
            <person name="Weber A.P."/>
        </authorList>
    </citation>
    <scope>NUCLEOTIDE SEQUENCE [LARGE SCALE GENOMIC DNA]</scope>
    <source>
        <strain evidence="2">074W</strain>
    </source>
</reference>
<protein>
    <submittedName>
        <fullName evidence="1">Uncharacterized protein</fullName>
    </submittedName>
</protein>